<protein>
    <submittedName>
        <fullName evidence="1">Uncharacterized protein</fullName>
    </submittedName>
</protein>
<sequence>MPYELTKDDLDCEAEWNPAPVRAAGNPNPAVLEALMNYYWEGLSHWNKMSADERKLLEHYSPNNVICAIEVKFTQNVNILLDAGADINGISAEDLSDYSARFLRGRDDDIDISSFGSVPFRAQLLATGKTKGVEY</sequence>
<evidence type="ECO:0000313" key="1">
    <source>
        <dbReference type="EMBL" id="OOO13800.1"/>
    </source>
</evidence>
<accession>A0A1S9DXN6</accession>
<comment type="caution">
    <text evidence="1">The sequence shown here is derived from an EMBL/GenBank/DDBJ whole genome shotgun (WGS) entry which is preliminary data.</text>
</comment>
<gene>
    <name evidence="1" type="ORF">OAory_01023950</name>
</gene>
<reference evidence="1 2" key="1">
    <citation type="submission" date="2016-10" db="EMBL/GenBank/DDBJ databases">
        <title>Genome sequencing of Aspergillus oryzae BCC7051.</title>
        <authorList>
            <person name="Thammarongtham C."/>
            <person name="Vorapreeda T."/>
            <person name="Nookaew I."/>
            <person name="Srisuk T."/>
            <person name="Land M."/>
            <person name="Jeennor S."/>
            <person name="Laoteng K."/>
        </authorList>
    </citation>
    <scope>NUCLEOTIDE SEQUENCE [LARGE SCALE GENOMIC DNA]</scope>
    <source>
        <strain evidence="1 2">BCC7051</strain>
    </source>
</reference>
<organism evidence="1 2">
    <name type="scientific">Aspergillus oryzae</name>
    <name type="common">Yellow koji mold</name>
    <dbReference type="NCBI Taxonomy" id="5062"/>
    <lineage>
        <taxon>Eukaryota</taxon>
        <taxon>Fungi</taxon>
        <taxon>Dikarya</taxon>
        <taxon>Ascomycota</taxon>
        <taxon>Pezizomycotina</taxon>
        <taxon>Eurotiomycetes</taxon>
        <taxon>Eurotiomycetidae</taxon>
        <taxon>Eurotiales</taxon>
        <taxon>Aspergillaceae</taxon>
        <taxon>Aspergillus</taxon>
        <taxon>Aspergillus subgen. Circumdati</taxon>
    </lineage>
</organism>
<evidence type="ECO:0000313" key="2">
    <source>
        <dbReference type="Proteomes" id="UP000190312"/>
    </source>
</evidence>
<dbReference type="Proteomes" id="UP000190312">
    <property type="component" value="Unassembled WGS sequence"/>
</dbReference>
<dbReference type="OrthoDB" id="2980193at2759"/>
<name>A0A1S9DXN6_ASPOZ</name>
<dbReference type="EMBL" id="MKZY01000001">
    <property type="protein sequence ID" value="OOO13800.1"/>
    <property type="molecule type" value="Genomic_DNA"/>
</dbReference>
<proteinExistence type="predicted"/>
<dbReference type="AlphaFoldDB" id="A0A1S9DXN6"/>